<evidence type="ECO:0000256" key="1">
    <source>
        <dbReference type="SAM" id="Phobius"/>
    </source>
</evidence>
<organism evidence="2 3">
    <name type="scientific">Myxococcus xanthus</name>
    <dbReference type="NCBI Taxonomy" id="34"/>
    <lineage>
        <taxon>Bacteria</taxon>
        <taxon>Pseudomonadati</taxon>
        <taxon>Myxococcota</taxon>
        <taxon>Myxococcia</taxon>
        <taxon>Myxococcales</taxon>
        <taxon>Cystobacterineae</taxon>
        <taxon>Myxococcaceae</taxon>
        <taxon>Myxococcus</taxon>
    </lineage>
</organism>
<feature type="non-terminal residue" evidence="2">
    <location>
        <position position="160"/>
    </location>
</feature>
<keyword evidence="1" id="KW-0472">Membrane</keyword>
<reference evidence="2 3" key="1">
    <citation type="submission" date="2020-05" db="EMBL/GenBank/DDBJ databases">
        <authorList>
            <person name="Whitworth D."/>
        </authorList>
    </citation>
    <scope>NUCLEOTIDE SEQUENCE [LARGE SCALE GENOMIC DNA]</scope>
    <source>
        <strain evidence="2 3">AM005</strain>
    </source>
</reference>
<protein>
    <submittedName>
        <fullName evidence="2">Uncharacterized protein</fullName>
    </submittedName>
</protein>
<sequence length="160" mass="16293">MAQGGTRPSSVDAPEQVPGLLKLLLLLLFRPVDLHYRLRAAGIRVPGARLGTLCREQAEGGRATAVYVRRMLLVLLVGAPVVTQVLGLALVTAGLPLERGWVLSALFCSAVGLLVAQVLGLAAGVLLGSLSSLATLLGLHATAADAFGPELGGVAGMVVG</sequence>
<gene>
    <name evidence="2" type="ORF">HNV28_37420</name>
</gene>
<dbReference type="EMBL" id="JABFNT010000282">
    <property type="protein sequence ID" value="NOJ83924.1"/>
    <property type="molecule type" value="Genomic_DNA"/>
</dbReference>
<feature type="transmembrane region" description="Helical" evidence="1">
    <location>
        <begin position="101"/>
        <end position="127"/>
    </location>
</feature>
<dbReference type="Proteomes" id="UP000533080">
    <property type="component" value="Unassembled WGS sequence"/>
</dbReference>
<evidence type="ECO:0000313" key="2">
    <source>
        <dbReference type="EMBL" id="NOJ83924.1"/>
    </source>
</evidence>
<keyword evidence="1" id="KW-1133">Transmembrane helix</keyword>
<comment type="caution">
    <text evidence="2">The sequence shown here is derived from an EMBL/GenBank/DDBJ whole genome shotgun (WGS) entry which is preliminary data.</text>
</comment>
<feature type="transmembrane region" description="Helical" evidence="1">
    <location>
        <begin position="72"/>
        <end position="95"/>
    </location>
</feature>
<dbReference type="AlphaFoldDB" id="A0A7Y4MVR2"/>
<evidence type="ECO:0000313" key="3">
    <source>
        <dbReference type="Proteomes" id="UP000533080"/>
    </source>
</evidence>
<proteinExistence type="predicted"/>
<keyword evidence="1" id="KW-0812">Transmembrane</keyword>
<name>A0A7Y4MVR2_MYXXA</name>
<accession>A0A7Y4MVR2</accession>